<evidence type="ECO:0000256" key="3">
    <source>
        <dbReference type="ARBA" id="ARBA00022553"/>
    </source>
</evidence>
<evidence type="ECO:0000256" key="6">
    <source>
        <dbReference type="ARBA" id="ARBA00022777"/>
    </source>
</evidence>
<evidence type="ECO:0000256" key="7">
    <source>
        <dbReference type="ARBA" id="ARBA00022840"/>
    </source>
</evidence>
<organism evidence="13 14">
    <name type="scientific">Microbacterium yannicii</name>
    <dbReference type="NCBI Taxonomy" id="671622"/>
    <lineage>
        <taxon>Bacteria</taxon>
        <taxon>Bacillati</taxon>
        <taxon>Actinomycetota</taxon>
        <taxon>Actinomycetes</taxon>
        <taxon>Micrococcales</taxon>
        <taxon>Microbacteriaceae</taxon>
        <taxon>Microbacterium</taxon>
    </lineage>
</organism>
<sequence length="427" mass="45031">MRVNTSAPARVPAKRRRPNPRTFAFGALALASVVLFSILVPVHIALYLQPAPLAFLFGATLCAAPVMAVWLPRWAIAVFVMSAVALPLPAAEAVAATWPWPWSVPAMLVLILLVGVLAIVHGWRLALVAWLLAIVGTLIVVIGLAGALPVVAGVVNLVIVTSVSGAALLVAVLVASRLRVGAELSRERELAASEQSRRVLVEERTRIARELHDVVAHGMSLIQVQASTARYRVPGLSDEARHEFDEIAQTAREGLTEMRRLLGILRTEDQQADLTPQQGLHDIPDLVQALRRAGAEIDASLAPAPESVPSAVDIAAFRIVQEALSNAVRHAPHTRVALSVEVDAAAVRVLVRNGPPDPAQPPAAPAPPASPATRGHGLLGMRERAALVGGELIAARDADGGWTVRALLPLAGIATDADTTPTTEGPQ</sequence>
<keyword evidence="4" id="KW-0808">Transferase</keyword>
<proteinExistence type="predicted"/>
<feature type="transmembrane region" description="Helical" evidence="10">
    <location>
        <begin position="102"/>
        <end position="120"/>
    </location>
</feature>
<feature type="transmembrane region" description="Helical" evidence="10">
    <location>
        <begin position="154"/>
        <end position="176"/>
    </location>
</feature>
<keyword evidence="10" id="KW-1133">Transmembrane helix</keyword>
<feature type="transmembrane region" description="Helical" evidence="10">
    <location>
        <begin position="23"/>
        <end position="47"/>
    </location>
</feature>
<keyword evidence="7" id="KW-0067">ATP-binding</keyword>
<keyword evidence="3" id="KW-0597">Phosphoprotein</keyword>
<comment type="caution">
    <text evidence="13">The sequence shown here is derived from an EMBL/GenBank/DDBJ whole genome shotgun (WGS) entry which is preliminary data.</text>
</comment>
<evidence type="ECO:0000259" key="11">
    <source>
        <dbReference type="Pfam" id="PF02518"/>
    </source>
</evidence>
<evidence type="ECO:0000256" key="10">
    <source>
        <dbReference type="SAM" id="Phobius"/>
    </source>
</evidence>
<dbReference type="InterPro" id="IPR011712">
    <property type="entry name" value="Sig_transdc_His_kin_sub3_dim/P"/>
</dbReference>
<feature type="region of interest" description="Disordered" evidence="9">
    <location>
        <begin position="352"/>
        <end position="376"/>
    </location>
</feature>
<dbReference type="EMBL" id="BAABKZ010000005">
    <property type="protein sequence ID" value="GAA5097855.1"/>
    <property type="molecule type" value="Genomic_DNA"/>
</dbReference>
<evidence type="ECO:0000256" key="5">
    <source>
        <dbReference type="ARBA" id="ARBA00022741"/>
    </source>
</evidence>
<gene>
    <name evidence="13" type="ORF">GCM10025760_32400</name>
</gene>
<evidence type="ECO:0000313" key="13">
    <source>
        <dbReference type="EMBL" id="GAA5097855.1"/>
    </source>
</evidence>
<evidence type="ECO:0000256" key="8">
    <source>
        <dbReference type="ARBA" id="ARBA00023012"/>
    </source>
</evidence>
<keyword evidence="10" id="KW-0472">Membrane</keyword>
<keyword evidence="5" id="KW-0547">Nucleotide-binding</keyword>
<feature type="compositionally biased region" description="Pro residues" evidence="9">
    <location>
        <begin position="355"/>
        <end position="370"/>
    </location>
</feature>
<dbReference type="Gene3D" id="3.30.565.10">
    <property type="entry name" value="Histidine kinase-like ATPase, C-terminal domain"/>
    <property type="match status" value="1"/>
</dbReference>
<feature type="domain" description="Histidine kinase/HSP90-like ATPase" evidence="11">
    <location>
        <begin position="315"/>
        <end position="411"/>
    </location>
</feature>
<dbReference type="Proteomes" id="UP001501407">
    <property type="component" value="Unassembled WGS sequence"/>
</dbReference>
<keyword evidence="14" id="KW-1185">Reference proteome</keyword>
<dbReference type="CDD" id="cd16917">
    <property type="entry name" value="HATPase_UhpB-NarQ-NarX-like"/>
    <property type="match status" value="1"/>
</dbReference>
<keyword evidence="10" id="KW-0812">Transmembrane</keyword>
<evidence type="ECO:0000256" key="2">
    <source>
        <dbReference type="ARBA" id="ARBA00012438"/>
    </source>
</evidence>
<protein>
    <recommendedName>
        <fullName evidence="2">histidine kinase</fullName>
        <ecNumber evidence="2">2.7.13.3</ecNumber>
    </recommendedName>
</protein>
<dbReference type="PANTHER" id="PTHR24421">
    <property type="entry name" value="NITRATE/NITRITE SENSOR PROTEIN NARX-RELATED"/>
    <property type="match status" value="1"/>
</dbReference>
<keyword evidence="8" id="KW-0902">Two-component regulatory system</keyword>
<feature type="transmembrane region" description="Helical" evidence="10">
    <location>
        <begin position="127"/>
        <end position="148"/>
    </location>
</feature>
<dbReference type="InterPro" id="IPR003594">
    <property type="entry name" value="HATPase_dom"/>
</dbReference>
<evidence type="ECO:0000256" key="4">
    <source>
        <dbReference type="ARBA" id="ARBA00022679"/>
    </source>
</evidence>
<feature type="transmembrane region" description="Helical" evidence="10">
    <location>
        <begin position="53"/>
        <end position="71"/>
    </location>
</feature>
<evidence type="ECO:0000256" key="9">
    <source>
        <dbReference type="SAM" id="MobiDB-lite"/>
    </source>
</evidence>
<evidence type="ECO:0000256" key="1">
    <source>
        <dbReference type="ARBA" id="ARBA00000085"/>
    </source>
</evidence>
<keyword evidence="6" id="KW-0418">Kinase</keyword>
<dbReference type="InterPro" id="IPR050482">
    <property type="entry name" value="Sensor_HK_TwoCompSys"/>
</dbReference>
<feature type="transmembrane region" description="Helical" evidence="10">
    <location>
        <begin position="78"/>
        <end position="96"/>
    </location>
</feature>
<dbReference type="Pfam" id="PF02518">
    <property type="entry name" value="HATPase_c"/>
    <property type="match status" value="1"/>
</dbReference>
<accession>A0ABP9MN57</accession>
<evidence type="ECO:0000259" key="12">
    <source>
        <dbReference type="Pfam" id="PF07730"/>
    </source>
</evidence>
<evidence type="ECO:0000313" key="14">
    <source>
        <dbReference type="Proteomes" id="UP001501407"/>
    </source>
</evidence>
<dbReference type="Gene3D" id="1.20.5.1930">
    <property type="match status" value="1"/>
</dbReference>
<dbReference type="Pfam" id="PF07730">
    <property type="entry name" value="HisKA_3"/>
    <property type="match status" value="1"/>
</dbReference>
<dbReference type="SUPFAM" id="SSF55874">
    <property type="entry name" value="ATPase domain of HSP90 chaperone/DNA topoisomerase II/histidine kinase"/>
    <property type="match status" value="1"/>
</dbReference>
<reference evidence="14" key="1">
    <citation type="journal article" date="2019" name="Int. J. Syst. Evol. Microbiol.">
        <title>The Global Catalogue of Microorganisms (GCM) 10K type strain sequencing project: providing services to taxonomists for standard genome sequencing and annotation.</title>
        <authorList>
            <consortium name="The Broad Institute Genomics Platform"/>
            <consortium name="The Broad Institute Genome Sequencing Center for Infectious Disease"/>
            <person name="Wu L."/>
            <person name="Ma J."/>
        </authorList>
    </citation>
    <scope>NUCLEOTIDE SEQUENCE [LARGE SCALE GENOMIC DNA]</scope>
    <source>
        <strain evidence="14">JCM 18959</strain>
    </source>
</reference>
<dbReference type="PANTHER" id="PTHR24421:SF10">
    <property type="entry name" value="NITRATE_NITRITE SENSOR PROTEIN NARQ"/>
    <property type="match status" value="1"/>
</dbReference>
<feature type="domain" description="Signal transduction histidine kinase subgroup 3 dimerisation and phosphoacceptor" evidence="12">
    <location>
        <begin position="203"/>
        <end position="269"/>
    </location>
</feature>
<dbReference type="InterPro" id="IPR036890">
    <property type="entry name" value="HATPase_C_sf"/>
</dbReference>
<name>A0ABP9MN57_9MICO</name>
<dbReference type="EC" id="2.7.13.3" evidence="2"/>
<comment type="catalytic activity">
    <reaction evidence="1">
        <text>ATP + protein L-histidine = ADP + protein N-phospho-L-histidine.</text>
        <dbReference type="EC" id="2.7.13.3"/>
    </reaction>
</comment>